<dbReference type="STRING" id="1188229.GlitD10_1698"/>
<dbReference type="SMART" id="SM00933">
    <property type="entry name" value="NurA"/>
    <property type="match status" value="1"/>
</dbReference>
<proteinExistence type="predicted"/>
<protein>
    <recommendedName>
        <fullName evidence="1">NurA domain-containing protein</fullName>
    </recommendedName>
</protein>
<dbReference type="InterPro" id="IPR018977">
    <property type="entry name" value="NurA_domain"/>
</dbReference>
<dbReference type="OrthoDB" id="9799918at2"/>
<dbReference type="KEGG" id="glt:GlitD10_1698"/>
<name>A0A1J0ADN8_9CYAN</name>
<accession>A0A1J0ADN8</accession>
<dbReference type="EMBL" id="CP017675">
    <property type="protein sequence ID" value="APB34023.1"/>
    <property type="molecule type" value="Genomic_DNA"/>
</dbReference>
<evidence type="ECO:0000313" key="3">
    <source>
        <dbReference type="Proteomes" id="UP000180235"/>
    </source>
</evidence>
<reference evidence="2 3" key="1">
    <citation type="submission" date="2016-10" db="EMBL/GenBank/DDBJ databases">
        <title>Description of Gloeomargarita lithophora gen. nov., sp. nov., a thylakoid-bearing basal-branching cyanobacterium with intracellular carbonates, and proposal for Gloeomargaritales ord. nov.</title>
        <authorList>
            <person name="Moreira D."/>
            <person name="Tavera R."/>
            <person name="Benzerara K."/>
            <person name="Skouri-Panet F."/>
            <person name="Couradeau E."/>
            <person name="Gerard E."/>
            <person name="Loussert C."/>
            <person name="Novelo E."/>
            <person name="Zivanovic Y."/>
            <person name="Lopez-Garcia P."/>
        </authorList>
    </citation>
    <scope>NUCLEOTIDE SEQUENCE [LARGE SCALE GENOMIC DNA]</scope>
    <source>
        <strain evidence="2 3">D10</strain>
    </source>
</reference>
<keyword evidence="3" id="KW-1185">Reference proteome</keyword>
<evidence type="ECO:0000259" key="1">
    <source>
        <dbReference type="SMART" id="SM00933"/>
    </source>
</evidence>
<feature type="domain" description="NurA" evidence="1">
    <location>
        <begin position="79"/>
        <end position="354"/>
    </location>
</feature>
<sequence>MLDFSKLAGQLPGLSRYLNQETVANRQRLQVAQALLGQAIDQQSDWLERVQSAGLGFSPAVPLEPLTTKVTIPPAPPVHTVLATDGSQIAPSHHEAVYCYLINIGYVLLHYGSGRLPRLDSIPEVFYQPQDLYQCRQWGIRTEEWLGHRRTQLEAIILAELATDWRTTGVQEPAVALVDGSLTYWFLEGLPAAARSLILTPIFEAWQVCQRLGVPLMSYLSAGRSLEVMNFLRLGLCPHLVPDCQSHCDGHTEGAPCDKLKPLRDTTLMQTWLAPGQRGPLWRSTNRILEHYGEQQVVFCYVNVGIEIARIEFPDWVAQAPELLNQGLSLLLAQVGKGYGYPVALAEAHNQAVVRTGDRARFFAMIEEQLQRSGLGQLLPSAKESRKRESLA</sequence>
<organism evidence="2 3">
    <name type="scientific">Gloeomargarita lithophora Alchichica-D10</name>
    <dbReference type="NCBI Taxonomy" id="1188229"/>
    <lineage>
        <taxon>Bacteria</taxon>
        <taxon>Bacillati</taxon>
        <taxon>Cyanobacteriota</taxon>
        <taxon>Cyanophyceae</taxon>
        <taxon>Gloeomargaritales</taxon>
        <taxon>Gloeomargaritaceae</taxon>
        <taxon>Gloeomargarita</taxon>
    </lineage>
</organism>
<dbReference type="Proteomes" id="UP000180235">
    <property type="component" value="Chromosome"/>
</dbReference>
<dbReference type="AlphaFoldDB" id="A0A1J0ADN8"/>
<evidence type="ECO:0000313" key="2">
    <source>
        <dbReference type="EMBL" id="APB34023.1"/>
    </source>
</evidence>
<gene>
    <name evidence="2" type="ORF">GlitD10_1698</name>
</gene>
<dbReference type="RefSeq" id="WP_071454528.1">
    <property type="nucleotide sequence ID" value="NZ_CP017675.1"/>
</dbReference>
<dbReference type="Pfam" id="PF09376">
    <property type="entry name" value="NurA"/>
    <property type="match status" value="1"/>
</dbReference>